<dbReference type="SUPFAM" id="SSF51182">
    <property type="entry name" value="RmlC-like cupins"/>
    <property type="match status" value="1"/>
</dbReference>
<evidence type="ECO:0000259" key="7">
    <source>
        <dbReference type="Pfam" id="PF06560"/>
    </source>
</evidence>
<dbReference type="Gene3D" id="2.60.120.10">
    <property type="entry name" value="Jelly Rolls"/>
    <property type="match status" value="1"/>
</dbReference>
<evidence type="ECO:0000256" key="3">
    <source>
        <dbReference type="ARBA" id="ARBA00011952"/>
    </source>
</evidence>
<dbReference type="EMBL" id="JBEDNQ010000011">
    <property type="protein sequence ID" value="MEQ3553580.1"/>
    <property type="molecule type" value="Genomic_DNA"/>
</dbReference>
<keyword evidence="5" id="KW-0324">Glycolysis</keyword>
<evidence type="ECO:0000256" key="6">
    <source>
        <dbReference type="ARBA" id="ARBA00029321"/>
    </source>
</evidence>
<sequence length="204" mass="21758">MVDPTRVPEPGSLLVGTDGVLTGRTSEYVKHLGDMGGVYRDREAYESALAELGPDHVVYRVDEHRVADGPGALTIGTSTLLPGRIGDEYAVTRGHLHAIPDRAELYHCLSGSGLLLLETIDGRSEALELAPGKAVHVPGHWVHRSVNTGDEPLVTLFCYNTDAGQDYSLIEQAGGMASLVVPDADSGWTLRRNTDHTGYAGSTA</sequence>
<keyword evidence="9" id="KW-1185">Reference proteome</keyword>
<evidence type="ECO:0000313" key="9">
    <source>
        <dbReference type="Proteomes" id="UP001494902"/>
    </source>
</evidence>
<comment type="caution">
    <text evidence="8">The sequence shown here is derived from an EMBL/GenBank/DDBJ whole genome shotgun (WGS) entry which is preliminary data.</text>
</comment>
<organism evidence="8 9">
    <name type="scientific">Pseudonocardia nematodicida</name>
    <dbReference type="NCBI Taxonomy" id="1206997"/>
    <lineage>
        <taxon>Bacteria</taxon>
        <taxon>Bacillati</taxon>
        <taxon>Actinomycetota</taxon>
        <taxon>Actinomycetes</taxon>
        <taxon>Pseudonocardiales</taxon>
        <taxon>Pseudonocardiaceae</taxon>
        <taxon>Pseudonocardia</taxon>
    </lineage>
</organism>
<comment type="similarity">
    <text evidence="2">Belongs to the archaeal-type GPI family.</text>
</comment>
<dbReference type="InterPro" id="IPR014710">
    <property type="entry name" value="RmlC-like_jellyroll"/>
</dbReference>
<dbReference type="EC" id="5.3.1.9" evidence="3"/>
<comment type="catalytic activity">
    <reaction evidence="6">
        <text>alpha-D-glucose 6-phosphate = beta-D-fructose 6-phosphate</text>
        <dbReference type="Rhea" id="RHEA:11816"/>
        <dbReference type="ChEBI" id="CHEBI:57634"/>
        <dbReference type="ChEBI" id="CHEBI:58225"/>
        <dbReference type="EC" id="5.3.1.9"/>
    </reaction>
</comment>
<dbReference type="GO" id="GO:0016853">
    <property type="term" value="F:isomerase activity"/>
    <property type="evidence" value="ECO:0007669"/>
    <property type="project" value="UniProtKB-KW"/>
</dbReference>
<dbReference type="Proteomes" id="UP001494902">
    <property type="component" value="Unassembled WGS sequence"/>
</dbReference>
<proteinExistence type="inferred from homology"/>
<evidence type="ECO:0000256" key="4">
    <source>
        <dbReference type="ARBA" id="ARBA00022432"/>
    </source>
</evidence>
<dbReference type="InterPro" id="IPR010551">
    <property type="entry name" value="G6P_isomerase_prok"/>
</dbReference>
<evidence type="ECO:0000313" key="8">
    <source>
        <dbReference type="EMBL" id="MEQ3553580.1"/>
    </source>
</evidence>
<gene>
    <name evidence="8" type="ORF">WIS52_24165</name>
</gene>
<dbReference type="CDD" id="cd02218">
    <property type="entry name" value="cupin_PGI"/>
    <property type="match status" value="1"/>
</dbReference>
<evidence type="ECO:0000256" key="5">
    <source>
        <dbReference type="ARBA" id="ARBA00023152"/>
    </source>
</evidence>
<evidence type="ECO:0000256" key="1">
    <source>
        <dbReference type="ARBA" id="ARBA00004926"/>
    </source>
</evidence>
<name>A0ABV1KGI1_9PSEU</name>
<keyword evidence="8" id="KW-0413">Isomerase</keyword>
<reference evidence="8 9" key="1">
    <citation type="submission" date="2024-03" db="EMBL/GenBank/DDBJ databases">
        <title>Draft genome sequence of Pseudonocardia nematodicida JCM 31783.</title>
        <authorList>
            <person name="Butdee W."/>
            <person name="Duangmal K."/>
        </authorList>
    </citation>
    <scope>NUCLEOTIDE SEQUENCE [LARGE SCALE GENOMIC DNA]</scope>
    <source>
        <strain evidence="8 9">JCM 31783</strain>
    </source>
</reference>
<dbReference type="Pfam" id="PF06560">
    <property type="entry name" value="GPI"/>
    <property type="match status" value="1"/>
</dbReference>
<protein>
    <recommendedName>
        <fullName evidence="3">glucose-6-phosphate isomerase</fullName>
        <ecNumber evidence="3">5.3.1.9</ecNumber>
    </recommendedName>
</protein>
<feature type="domain" description="Glucose-6-phosphate isomerase prokaryote" evidence="7">
    <location>
        <begin position="30"/>
        <end position="189"/>
    </location>
</feature>
<evidence type="ECO:0000256" key="2">
    <source>
        <dbReference type="ARBA" id="ARBA00006542"/>
    </source>
</evidence>
<dbReference type="RefSeq" id="WP_349300647.1">
    <property type="nucleotide sequence ID" value="NZ_JBEDNQ010000011.1"/>
</dbReference>
<comment type="pathway">
    <text evidence="1">Carbohydrate degradation; glycolysis; D-glyceraldehyde 3-phosphate and glycerone phosphate from D-glucose: step 2/4.</text>
</comment>
<dbReference type="InterPro" id="IPR011051">
    <property type="entry name" value="RmlC_Cupin_sf"/>
</dbReference>
<keyword evidence="4" id="KW-0312">Gluconeogenesis</keyword>
<accession>A0ABV1KGI1</accession>